<evidence type="ECO:0000256" key="1">
    <source>
        <dbReference type="SAM" id="Coils"/>
    </source>
</evidence>
<dbReference type="STRING" id="330214.NIDE1797"/>
<accession>D8PE67</accession>
<feature type="region of interest" description="Disordered" evidence="2">
    <location>
        <begin position="17"/>
        <end position="37"/>
    </location>
</feature>
<name>D8PE67_9BACT</name>
<proteinExistence type="predicted"/>
<dbReference type="OrthoDB" id="9796903at2"/>
<evidence type="ECO:0000256" key="2">
    <source>
        <dbReference type="SAM" id="MobiDB-lite"/>
    </source>
</evidence>
<gene>
    <name evidence="3" type="ORF">NIDE1797</name>
</gene>
<dbReference type="AlphaFoldDB" id="D8PE67"/>
<sequence length="121" mass="14245">MIDFNSISDDTTIQRAAPTSGRAQCEGADMKKQNARQAVVKPEIEAANPMMEMVWRLERLERQVQRLSELVRNHAEDNDRLVRIVAEDRDVIRRELLRKHEHRVRVRKHLRDVSSKVDLEH</sequence>
<protein>
    <submittedName>
        <fullName evidence="3">Uncharacterized protein</fullName>
    </submittedName>
</protein>
<organism evidence="3 4">
    <name type="scientific">Nitrospira defluvii</name>
    <dbReference type="NCBI Taxonomy" id="330214"/>
    <lineage>
        <taxon>Bacteria</taxon>
        <taxon>Pseudomonadati</taxon>
        <taxon>Nitrospirota</taxon>
        <taxon>Nitrospiria</taxon>
        <taxon>Nitrospirales</taxon>
        <taxon>Nitrospiraceae</taxon>
        <taxon>Nitrospira</taxon>
    </lineage>
</organism>
<reference evidence="3 4" key="1">
    <citation type="journal article" date="2010" name="Proc. Natl. Acad. Sci. U.S.A.">
        <title>A Nitrospira metagenome illuminates the physiology and evolution of globally important nitrite-oxidizing bacteria.</title>
        <authorList>
            <person name="Lucker S."/>
            <person name="Wagner M."/>
            <person name="Maixner F."/>
            <person name="Pelletier E."/>
            <person name="Koch H."/>
            <person name="Vacherie B."/>
            <person name="Rattei T."/>
            <person name="Sinninghe Damste J."/>
            <person name="Spieck E."/>
            <person name="Le Paslier D."/>
            <person name="Daims H."/>
        </authorList>
    </citation>
    <scope>NUCLEOTIDE SEQUENCE [LARGE SCALE GENOMIC DNA]</scope>
</reference>
<keyword evidence="4" id="KW-1185">Reference proteome</keyword>
<dbReference type="KEGG" id="nde:NIDE1797"/>
<evidence type="ECO:0000313" key="3">
    <source>
        <dbReference type="EMBL" id="CBK41526.1"/>
    </source>
</evidence>
<dbReference type="Proteomes" id="UP000001660">
    <property type="component" value="Chromosome"/>
</dbReference>
<feature type="coiled-coil region" evidence="1">
    <location>
        <begin position="50"/>
        <end position="77"/>
    </location>
</feature>
<evidence type="ECO:0000313" key="4">
    <source>
        <dbReference type="Proteomes" id="UP000001660"/>
    </source>
</evidence>
<dbReference type="EMBL" id="FP929003">
    <property type="protein sequence ID" value="CBK41526.1"/>
    <property type="molecule type" value="Genomic_DNA"/>
</dbReference>
<keyword evidence="1" id="KW-0175">Coiled coil</keyword>
<dbReference type="HOGENOM" id="CLU_2033830_0_0_0"/>